<sequence>MIVWIIFFMLLGHGNSLDTVVDNANGVAHSQQNIGSIHEPSGVRTPAVSDDRIWTDPSHVYTPISNLKEGHSAGGEIVVDIPLGYPTRTEHIREIQEDDDERSAETRPHGSMQQTEVNKVEDGNSRRATRWDVTSKGGDVNLCFEAAVGLVGTIIIILAFAITLPLYFHFR</sequence>
<feature type="transmembrane region" description="Helical" evidence="2">
    <location>
        <begin position="146"/>
        <end position="168"/>
    </location>
</feature>
<keyword evidence="2" id="KW-0472">Membrane</keyword>
<proteinExistence type="predicted"/>
<reference evidence="4 5" key="1">
    <citation type="submission" date="2017-11" db="EMBL/GenBank/DDBJ databases">
        <title>De novo assembly and phasing of dikaryotic genomes from two isolates of Puccinia coronata f. sp. avenae, the causal agent of oat crown rust.</title>
        <authorList>
            <person name="Miller M.E."/>
            <person name="Zhang Y."/>
            <person name="Omidvar V."/>
            <person name="Sperschneider J."/>
            <person name="Schwessinger B."/>
            <person name="Raley C."/>
            <person name="Palmer J.M."/>
            <person name="Garnica D."/>
            <person name="Upadhyaya N."/>
            <person name="Rathjen J."/>
            <person name="Taylor J.M."/>
            <person name="Park R.F."/>
            <person name="Dodds P.N."/>
            <person name="Hirsch C.D."/>
            <person name="Kianian S.F."/>
            <person name="Figueroa M."/>
        </authorList>
    </citation>
    <scope>NUCLEOTIDE SEQUENCE [LARGE SCALE GENOMIC DNA]</scope>
    <source>
        <strain evidence="4">12SD80</strain>
    </source>
</reference>
<evidence type="ECO:0000256" key="3">
    <source>
        <dbReference type="SAM" id="SignalP"/>
    </source>
</evidence>
<feature type="region of interest" description="Disordered" evidence="1">
    <location>
        <begin position="96"/>
        <end position="127"/>
    </location>
</feature>
<keyword evidence="2" id="KW-1133">Transmembrane helix</keyword>
<accession>A0A2N5V086</accession>
<organism evidence="4 5">
    <name type="scientific">Puccinia coronata f. sp. avenae</name>
    <dbReference type="NCBI Taxonomy" id="200324"/>
    <lineage>
        <taxon>Eukaryota</taxon>
        <taxon>Fungi</taxon>
        <taxon>Dikarya</taxon>
        <taxon>Basidiomycota</taxon>
        <taxon>Pucciniomycotina</taxon>
        <taxon>Pucciniomycetes</taxon>
        <taxon>Pucciniales</taxon>
        <taxon>Pucciniaceae</taxon>
        <taxon>Puccinia</taxon>
    </lineage>
</organism>
<gene>
    <name evidence="4" type="ORF">PCASD_07522</name>
</gene>
<evidence type="ECO:0000313" key="5">
    <source>
        <dbReference type="Proteomes" id="UP000235392"/>
    </source>
</evidence>
<dbReference type="AlphaFoldDB" id="A0A2N5V086"/>
<evidence type="ECO:0000256" key="1">
    <source>
        <dbReference type="SAM" id="MobiDB-lite"/>
    </source>
</evidence>
<dbReference type="Proteomes" id="UP000235392">
    <property type="component" value="Unassembled WGS sequence"/>
</dbReference>
<dbReference type="EMBL" id="PGCI01000068">
    <property type="protein sequence ID" value="PLW43418.1"/>
    <property type="molecule type" value="Genomic_DNA"/>
</dbReference>
<name>A0A2N5V086_9BASI</name>
<keyword evidence="3" id="KW-0732">Signal</keyword>
<evidence type="ECO:0000313" key="4">
    <source>
        <dbReference type="EMBL" id="PLW43418.1"/>
    </source>
</evidence>
<evidence type="ECO:0000256" key="2">
    <source>
        <dbReference type="SAM" id="Phobius"/>
    </source>
</evidence>
<protein>
    <submittedName>
        <fullName evidence="4">Uncharacterized protein</fullName>
    </submittedName>
</protein>
<keyword evidence="2" id="KW-0812">Transmembrane</keyword>
<feature type="chain" id="PRO_5014937498" evidence="3">
    <location>
        <begin position="17"/>
        <end position="171"/>
    </location>
</feature>
<comment type="caution">
    <text evidence="4">The sequence shown here is derived from an EMBL/GenBank/DDBJ whole genome shotgun (WGS) entry which is preliminary data.</text>
</comment>
<feature type="signal peptide" evidence="3">
    <location>
        <begin position="1"/>
        <end position="16"/>
    </location>
</feature>